<feature type="transmembrane region" description="Helical" evidence="6">
    <location>
        <begin position="141"/>
        <end position="163"/>
    </location>
</feature>
<feature type="domain" description="Major facilitator superfamily (MFS) profile" evidence="7">
    <location>
        <begin position="52"/>
        <end position="544"/>
    </location>
</feature>
<feature type="transmembrane region" description="Helical" evidence="6">
    <location>
        <begin position="175"/>
        <end position="196"/>
    </location>
</feature>
<dbReference type="AlphaFoldDB" id="A0A9P4ICK0"/>
<feature type="transmembrane region" description="Helical" evidence="6">
    <location>
        <begin position="117"/>
        <end position="135"/>
    </location>
</feature>
<feature type="compositionally biased region" description="Basic and acidic residues" evidence="5">
    <location>
        <begin position="542"/>
        <end position="551"/>
    </location>
</feature>
<feature type="transmembrane region" description="Helical" evidence="6">
    <location>
        <begin position="246"/>
        <end position="266"/>
    </location>
</feature>
<reference evidence="8" key="1">
    <citation type="journal article" date="2020" name="Stud. Mycol.">
        <title>101 Dothideomycetes genomes: a test case for predicting lifestyles and emergence of pathogens.</title>
        <authorList>
            <person name="Haridas S."/>
            <person name="Albert R."/>
            <person name="Binder M."/>
            <person name="Bloem J."/>
            <person name="Labutti K."/>
            <person name="Salamov A."/>
            <person name="Andreopoulos B."/>
            <person name="Baker S."/>
            <person name="Barry K."/>
            <person name="Bills G."/>
            <person name="Bluhm B."/>
            <person name="Cannon C."/>
            <person name="Castanera R."/>
            <person name="Culley D."/>
            <person name="Daum C."/>
            <person name="Ezra D."/>
            <person name="Gonzalez J."/>
            <person name="Henrissat B."/>
            <person name="Kuo A."/>
            <person name="Liang C."/>
            <person name="Lipzen A."/>
            <person name="Lutzoni F."/>
            <person name="Magnuson J."/>
            <person name="Mondo S."/>
            <person name="Nolan M."/>
            <person name="Ohm R."/>
            <person name="Pangilinan J."/>
            <person name="Park H.-J."/>
            <person name="Ramirez L."/>
            <person name="Alfaro M."/>
            <person name="Sun H."/>
            <person name="Tritt A."/>
            <person name="Yoshinaga Y."/>
            <person name="Zwiers L.-H."/>
            <person name="Turgeon B."/>
            <person name="Goodwin S."/>
            <person name="Spatafora J."/>
            <person name="Crous P."/>
            <person name="Grigoriev I."/>
        </authorList>
    </citation>
    <scope>NUCLEOTIDE SEQUENCE</scope>
    <source>
        <strain evidence="8">CBS 133067</strain>
    </source>
</reference>
<evidence type="ECO:0000256" key="4">
    <source>
        <dbReference type="ARBA" id="ARBA00023136"/>
    </source>
</evidence>
<evidence type="ECO:0000256" key="5">
    <source>
        <dbReference type="SAM" id="MobiDB-lite"/>
    </source>
</evidence>
<dbReference type="FunFam" id="1.20.1250.20:FF:000196">
    <property type="entry name" value="MFS toxin efflux pump (AflT)"/>
    <property type="match status" value="1"/>
</dbReference>
<protein>
    <submittedName>
        <fullName evidence="8">Major facilitator superfamily transporter</fullName>
    </submittedName>
</protein>
<dbReference type="GO" id="GO:0005886">
    <property type="term" value="C:plasma membrane"/>
    <property type="evidence" value="ECO:0007669"/>
    <property type="project" value="TreeGrafter"/>
</dbReference>
<keyword evidence="3 6" id="KW-1133">Transmembrane helix</keyword>
<feature type="region of interest" description="Disordered" evidence="5">
    <location>
        <begin position="541"/>
        <end position="561"/>
    </location>
</feature>
<evidence type="ECO:0000256" key="2">
    <source>
        <dbReference type="ARBA" id="ARBA00022692"/>
    </source>
</evidence>
<feature type="transmembrane region" description="Helical" evidence="6">
    <location>
        <begin position="202"/>
        <end position="225"/>
    </location>
</feature>
<accession>A0A9P4ICK0</accession>
<dbReference type="PANTHER" id="PTHR23501">
    <property type="entry name" value="MAJOR FACILITATOR SUPERFAMILY"/>
    <property type="match status" value="1"/>
</dbReference>
<sequence>MEHTPELNPSPSTKGEVPTSSSSGVISRNPDSRDAPVLEENNYISGIKLAIVVAALCVANFFVALDITILGTAIPRISTQFNSLQDVGWYASAYLLTDCSFQLLFGKLYTHFDIKTIFVGAMTIFEIGSLLNGVAPNSPVFILGRAIAGVGAAGAFAGALIIIIHSVPAEKRAQYSGMIVGMYGLASVAAPLTGGAFTDHVTWRWCFYINLPCGGVAIAGILFFFKSPKLNTTFDSSLSLRARIMKFDPFGTTFFLGSITCLLLALQLGGSTYNFTNARIIVLFILFGLLMIAFLLFQFWEGNATIPPRVLKQRTMLFGSFYMFCSGAQFLIFVYYLPIWFQGVRGTSAIQSGIRTLPHLLGSTLMVVFSGVMVSITGHYIPFMWASVVLGSIGAGLLTTLKVDSSSAKWIGYQIITGIGNGLGYQQGITAAQTVLEGSDMNIGTAMMVFVQLLGGTIFVSASNNVFDTRLVKDLRRTVPDLDPESVLKAGATGLRKVASEADLPKVLVAYNNALTKTFEIGLIFACLGAIGAAGMEWRTAQTKERQKEGSQAEGSQTPDP</sequence>
<comment type="caution">
    <text evidence="8">The sequence shown here is derived from an EMBL/GenBank/DDBJ whole genome shotgun (WGS) entry which is preliminary data.</text>
</comment>
<dbReference type="PANTHER" id="PTHR23501:SF199">
    <property type="entry name" value="MFS EFFLUX TRANSPORTER INPD-RELATED"/>
    <property type="match status" value="1"/>
</dbReference>
<evidence type="ECO:0000313" key="9">
    <source>
        <dbReference type="Proteomes" id="UP000799772"/>
    </source>
</evidence>
<dbReference type="InterPro" id="IPR036259">
    <property type="entry name" value="MFS_trans_sf"/>
</dbReference>
<feature type="transmembrane region" description="Helical" evidence="6">
    <location>
        <begin position="317"/>
        <end position="337"/>
    </location>
</feature>
<dbReference type="Gene3D" id="1.20.1250.20">
    <property type="entry name" value="MFS general substrate transporter like domains"/>
    <property type="match status" value="2"/>
</dbReference>
<feature type="transmembrane region" description="Helical" evidence="6">
    <location>
        <begin position="383"/>
        <end position="401"/>
    </location>
</feature>
<gene>
    <name evidence="8" type="ORF">NA57DRAFT_42778</name>
</gene>
<dbReference type="InterPro" id="IPR011701">
    <property type="entry name" value="MFS"/>
</dbReference>
<name>A0A9P4ICK0_9PEZI</name>
<dbReference type="SUPFAM" id="SSF103473">
    <property type="entry name" value="MFS general substrate transporter"/>
    <property type="match status" value="1"/>
</dbReference>
<dbReference type="FunFam" id="1.20.1720.10:FF:000012">
    <property type="entry name" value="MFS toxin efflux pump (AflT)"/>
    <property type="match status" value="1"/>
</dbReference>
<comment type="subcellular location">
    <subcellularLocation>
        <location evidence="1">Membrane</location>
        <topology evidence="1">Multi-pass membrane protein</topology>
    </subcellularLocation>
</comment>
<feature type="transmembrane region" description="Helical" evidence="6">
    <location>
        <begin position="87"/>
        <end position="105"/>
    </location>
</feature>
<dbReference type="InterPro" id="IPR020846">
    <property type="entry name" value="MFS_dom"/>
</dbReference>
<evidence type="ECO:0000256" key="3">
    <source>
        <dbReference type="ARBA" id="ARBA00022989"/>
    </source>
</evidence>
<feature type="transmembrane region" description="Helical" evidence="6">
    <location>
        <begin position="278"/>
        <end position="297"/>
    </location>
</feature>
<dbReference type="Pfam" id="PF07690">
    <property type="entry name" value="MFS_1"/>
    <property type="match status" value="1"/>
</dbReference>
<dbReference type="EMBL" id="ML978129">
    <property type="protein sequence ID" value="KAF2096878.1"/>
    <property type="molecule type" value="Genomic_DNA"/>
</dbReference>
<dbReference type="Proteomes" id="UP000799772">
    <property type="component" value="Unassembled WGS sequence"/>
</dbReference>
<keyword evidence="2 6" id="KW-0812">Transmembrane</keyword>
<feature type="region of interest" description="Disordered" evidence="5">
    <location>
        <begin position="1"/>
        <end position="33"/>
    </location>
</feature>
<evidence type="ECO:0000256" key="1">
    <source>
        <dbReference type="ARBA" id="ARBA00004141"/>
    </source>
</evidence>
<dbReference type="GO" id="GO:0022857">
    <property type="term" value="F:transmembrane transporter activity"/>
    <property type="evidence" value="ECO:0007669"/>
    <property type="project" value="InterPro"/>
</dbReference>
<evidence type="ECO:0000259" key="7">
    <source>
        <dbReference type="PROSITE" id="PS50850"/>
    </source>
</evidence>
<feature type="transmembrane region" description="Helical" evidence="6">
    <location>
        <begin position="443"/>
        <end position="467"/>
    </location>
</feature>
<feature type="transmembrane region" description="Helical" evidence="6">
    <location>
        <begin position="49"/>
        <end position="75"/>
    </location>
</feature>
<keyword evidence="4 6" id="KW-0472">Membrane</keyword>
<evidence type="ECO:0000313" key="8">
    <source>
        <dbReference type="EMBL" id="KAF2096878.1"/>
    </source>
</evidence>
<organism evidence="8 9">
    <name type="scientific">Rhizodiscina lignyota</name>
    <dbReference type="NCBI Taxonomy" id="1504668"/>
    <lineage>
        <taxon>Eukaryota</taxon>
        <taxon>Fungi</taxon>
        <taxon>Dikarya</taxon>
        <taxon>Ascomycota</taxon>
        <taxon>Pezizomycotina</taxon>
        <taxon>Dothideomycetes</taxon>
        <taxon>Pleosporomycetidae</taxon>
        <taxon>Aulographales</taxon>
        <taxon>Rhizodiscinaceae</taxon>
        <taxon>Rhizodiscina</taxon>
    </lineage>
</organism>
<evidence type="ECO:0000256" key="6">
    <source>
        <dbReference type="SAM" id="Phobius"/>
    </source>
</evidence>
<feature type="compositionally biased region" description="Polar residues" evidence="5">
    <location>
        <begin position="7"/>
        <end position="26"/>
    </location>
</feature>
<keyword evidence="9" id="KW-1185">Reference proteome</keyword>
<dbReference type="PROSITE" id="PS50850">
    <property type="entry name" value="MFS"/>
    <property type="match status" value="1"/>
</dbReference>
<proteinExistence type="predicted"/>
<dbReference type="OrthoDB" id="10021397at2759"/>
<feature type="transmembrane region" description="Helical" evidence="6">
    <location>
        <begin position="357"/>
        <end position="376"/>
    </location>
</feature>
<dbReference type="CDD" id="cd17502">
    <property type="entry name" value="MFS_Azr1_MDR_like"/>
    <property type="match status" value="1"/>
</dbReference>